<feature type="region of interest" description="Disordered" evidence="1">
    <location>
        <begin position="97"/>
        <end position="383"/>
    </location>
</feature>
<evidence type="ECO:0000256" key="1">
    <source>
        <dbReference type="SAM" id="MobiDB-lite"/>
    </source>
</evidence>
<name>A0A183MI98_9TREM</name>
<sequence length="428" mass="47991">MWIITKAYPKHPCVVAQSDRKIAFYQRRLTTISSTYLKSTSDSSGMEHTDAVNKDNSTTVTFHSNTDVNPGNYVTDFDNRVECSFCCGENAESESGQRSCQHWTQVRPSNTRQAQKKKLRGLQNGHHDPSRYTNSRNTKENTDIQRPIINGNSIDGQSMRNPTDTNTSNSAASRFKYDRSLHSSNRNAPTSNTEQTKPVASNSSSPAPSVSSDLPNGHDFSDSRTFPRYAHKSSRSFRSSTQANESDDLNSQRSNASPVTVGGANTRTRASMSRYNVNMSPQSGAIPNAYQNGPFDQWRRPNNNGSLRRSHQQHFVPRNTSQFHRYNGPAAHPGRPHQNNFSRNRISGSGMGDSPPVQANDSPNPVLNEYNPQPDSVREDIKKPQTSWATVAVGVQCEQKLYTPKDNSRDQLVSFLLEQWRRFDRKST</sequence>
<gene>
    <name evidence="2" type="ORF">SMRZ_LOCUS15773</name>
</gene>
<feature type="compositionally biased region" description="Low complexity" evidence="1">
    <location>
        <begin position="198"/>
        <end position="212"/>
    </location>
</feature>
<feature type="compositionally biased region" description="Polar residues" evidence="1">
    <location>
        <begin position="337"/>
        <end position="347"/>
    </location>
</feature>
<reference evidence="2 3" key="1">
    <citation type="submission" date="2018-11" db="EMBL/GenBank/DDBJ databases">
        <authorList>
            <consortium name="Pathogen Informatics"/>
        </authorList>
    </citation>
    <scope>NUCLEOTIDE SEQUENCE [LARGE SCALE GENOMIC DNA]</scope>
    <source>
        <strain evidence="2 3">Zambia</strain>
    </source>
</reference>
<accession>A0A183MI98</accession>
<feature type="compositionally biased region" description="Polar residues" evidence="1">
    <location>
        <begin position="236"/>
        <end position="291"/>
    </location>
</feature>
<dbReference type="Proteomes" id="UP000277204">
    <property type="component" value="Unassembled WGS sequence"/>
</dbReference>
<evidence type="ECO:0000313" key="3">
    <source>
        <dbReference type="Proteomes" id="UP000277204"/>
    </source>
</evidence>
<dbReference type="AlphaFoldDB" id="A0A183MI98"/>
<organism evidence="2 3">
    <name type="scientific">Schistosoma margrebowiei</name>
    <dbReference type="NCBI Taxonomy" id="48269"/>
    <lineage>
        <taxon>Eukaryota</taxon>
        <taxon>Metazoa</taxon>
        <taxon>Spiralia</taxon>
        <taxon>Lophotrochozoa</taxon>
        <taxon>Platyhelminthes</taxon>
        <taxon>Trematoda</taxon>
        <taxon>Digenea</taxon>
        <taxon>Strigeidida</taxon>
        <taxon>Schistosomatoidea</taxon>
        <taxon>Schistosomatidae</taxon>
        <taxon>Schistosoma</taxon>
    </lineage>
</organism>
<evidence type="ECO:0000313" key="2">
    <source>
        <dbReference type="EMBL" id="VDP19127.1"/>
    </source>
</evidence>
<proteinExistence type="predicted"/>
<feature type="compositionally biased region" description="Polar residues" evidence="1">
    <location>
        <begin position="150"/>
        <end position="172"/>
    </location>
</feature>
<feature type="compositionally biased region" description="Polar residues" evidence="1">
    <location>
        <begin position="97"/>
        <end position="113"/>
    </location>
</feature>
<dbReference type="EMBL" id="UZAI01016996">
    <property type="protein sequence ID" value="VDP19127.1"/>
    <property type="molecule type" value="Genomic_DNA"/>
</dbReference>
<feature type="compositionally biased region" description="Polar residues" evidence="1">
    <location>
        <begin position="182"/>
        <end position="196"/>
    </location>
</feature>
<feature type="compositionally biased region" description="Polar residues" evidence="1">
    <location>
        <begin position="357"/>
        <end position="374"/>
    </location>
</feature>
<keyword evidence="3" id="KW-1185">Reference proteome</keyword>
<protein>
    <submittedName>
        <fullName evidence="2">Uncharacterized protein</fullName>
    </submittedName>
</protein>